<feature type="transmembrane region" description="Helical" evidence="1">
    <location>
        <begin position="5"/>
        <end position="26"/>
    </location>
</feature>
<gene>
    <name evidence="2" type="ORF">A2561_03645</name>
</gene>
<keyword evidence="1" id="KW-0812">Transmembrane</keyword>
<dbReference type="Proteomes" id="UP000178935">
    <property type="component" value="Unassembled WGS sequence"/>
</dbReference>
<sequence length="116" mass="12591">MINKILGYVLLIIGLIVIFGVSWQSYNIFNGKIPAPEIFSAQGGKVQLEDKLAVKNPNSLDLQAQLDITIQKQLKDMIPADILPKILNLISFSMFAGILILVGSSLAGIGTKLLKI</sequence>
<reference evidence="2 3" key="1">
    <citation type="journal article" date="2016" name="Nat. Commun.">
        <title>Thousands of microbial genomes shed light on interconnected biogeochemical processes in an aquifer system.</title>
        <authorList>
            <person name="Anantharaman K."/>
            <person name="Brown C.T."/>
            <person name="Hug L.A."/>
            <person name="Sharon I."/>
            <person name="Castelle C.J."/>
            <person name="Probst A.J."/>
            <person name="Thomas B.C."/>
            <person name="Singh A."/>
            <person name="Wilkins M.J."/>
            <person name="Karaoz U."/>
            <person name="Brodie E.L."/>
            <person name="Williams K.H."/>
            <person name="Hubbard S.S."/>
            <person name="Banfield J.F."/>
        </authorList>
    </citation>
    <scope>NUCLEOTIDE SEQUENCE [LARGE SCALE GENOMIC DNA]</scope>
</reference>
<dbReference type="AlphaFoldDB" id="A0A1G2JND5"/>
<dbReference type="EMBL" id="MHPU01000039">
    <property type="protein sequence ID" value="OGZ87758.1"/>
    <property type="molecule type" value="Genomic_DNA"/>
</dbReference>
<protein>
    <submittedName>
        <fullName evidence="2">Uncharacterized protein</fullName>
    </submittedName>
</protein>
<name>A0A1G2JND5_9BACT</name>
<comment type="caution">
    <text evidence="2">The sequence shown here is derived from an EMBL/GenBank/DDBJ whole genome shotgun (WGS) entry which is preliminary data.</text>
</comment>
<evidence type="ECO:0000313" key="2">
    <source>
        <dbReference type="EMBL" id="OGZ87758.1"/>
    </source>
</evidence>
<keyword evidence="1" id="KW-0472">Membrane</keyword>
<proteinExistence type="predicted"/>
<organism evidence="2 3">
    <name type="scientific">Candidatus Staskawiczbacteria bacterium RIFOXYD1_FULL_32_13</name>
    <dbReference type="NCBI Taxonomy" id="1802234"/>
    <lineage>
        <taxon>Bacteria</taxon>
        <taxon>Candidatus Staskawicziibacteriota</taxon>
    </lineage>
</organism>
<accession>A0A1G2JND5</accession>
<keyword evidence="1" id="KW-1133">Transmembrane helix</keyword>
<evidence type="ECO:0000256" key="1">
    <source>
        <dbReference type="SAM" id="Phobius"/>
    </source>
</evidence>
<feature type="transmembrane region" description="Helical" evidence="1">
    <location>
        <begin position="86"/>
        <end position="109"/>
    </location>
</feature>
<evidence type="ECO:0000313" key="3">
    <source>
        <dbReference type="Proteomes" id="UP000178935"/>
    </source>
</evidence>